<gene>
    <name evidence="3" type="ORF">C7I84_01490</name>
</gene>
<dbReference type="Proteomes" id="UP000241229">
    <property type="component" value="Unassembled WGS sequence"/>
</dbReference>
<reference evidence="3 4" key="1">
    <citation type="submission" date="2018-03" db="EMBL/GenBank/DDBJ databases">
        <title>The draft genome of Mesorhizobium sp. 6GN-30.</title>
        <authorList>
            <person name="Liu L."/>
            <person name="Li L."/>
            <person name="Wang T."/>
            <person name="Zhang X."/>
            <person name="Liang L."/>
        </authorList>
    </citation>
    <scope>NUCLEOTIDE SEQUENCE [LARGE SCALE GENOMIC DNA]</scope>
    <source>
        <strain evidence="3 4">6GN30</strain>
    </source>
</reference>
<keyword evidence="1" id="KW-0732">Signal</keyword>
<dbReference type="Pfam" id="PF01048">
    <property type="entry name" value="PNP_UDP_1"/>
    <property type="match status" value="1"/>
</dbReference>
<feature type="signal peptide" evidence="1">
    <location>
        <begin position="1"/>
        <end position="24"/>
    </location>
</feature>
<keyword evidence="4" id="KW-1185">Reference proteome</keyword>
<evidence type="ECO:0000313" key="4">
    <source>
        <dbReference type="Proteomes" id="UP000241229"/>
    </source>
</evidence>
<dbReference type="RefSeq" id="WP_106770363.1">
    <property type="nucleotide sequence ID" value="NZ_PXYK01000001.1"/>
</dbReference>
<name>A0A2P7STQ2_9HYPH</name>
<dbReference type="InterPro" id="IPR000845">
    <property type="entry name" value="Nucleoside_phosphorylase_d"/>
</dbReference>
<dbReference type="EMBL" id="PXYK01000001">
    <property type="protein sequence ID" value="PSJ65821.1"/>
    <property type="molecule type" value="Genomic_DNA"/>
</dbReference>
<dbReference type="GO" id="GO:0003824">
    <property type="term" value="F:catalytic activity"/>
    <property type="evidence" value="ECO:0007669"/>
    <property type="project" value="InterPro"/>
</dbReference>
<organism evidence="3 4">
    <name type="scientific">Kumtagia ephedrae</name>
    <dbReference type="NCBI Taxonomy" id="2116701"/>
    <lineage>
        <taxon>Bacteria</taxon>
        <taxon>Pseudomonadati</taxon>
        <taxon>Pseudomonadota</taxon>
        <taxon>Alphaproteobacteria</taxon>
        <taxon>Hyphomicrobiales</taxon>
        <taxon>Phyllobacteriaceae</taxon>
        <taxon>Kumtagia</taxon>
    </lineage>
</organism>
<accession>A0A2P7STQ2</accession>
<dbReference type="PANTHER" id="PTHR21234">
    <property type="entry name" value="PURINE NUCLEOSIDE PHOSPHORYLASE"/>
    <property type="match status" value="1"/>
</dbReference>
<comment type="caution">
    <text evidence="3">The sequence shown here is derived from an EMBL/GenBank/DDBJ whole genome shotgun (WGS) entry which is preliminary data.</text>
</comment>
<dbReference type="InterPro" id="IPR035994">
    <property type="entry name" value="Nucleoside_phosphorylase_sf"/>
</dbReference>
<dbReference type="PANTHER" id="PTHR21234:SF42">
    <property type="entry name" value="PHOSPHORYLASE SUPERFAMILY PROTEIN"/>
    <property type="match status" value="1"/>
</dbReference>
<evidence type="ECO:0000259" key="2">
    <source>
        <dbReference type="Pfam" id="PF01048"/>
    </source>
</evidence>
<sequence length="306" mass="31845">MAALERVVAVLLLALVAIAPAGQAAELLDDKPRIAVVSAFQPEWLALRADLAEGREHTINGRTFVTGTLAGKDVVLFLSGVSMVNAAMTTQSALDRFSVTSVVFSGIAGGVDPALNIGDVVVADQWGQYLEAVFARETADGFAIPPFMEEGEFDGFGMIVPRPVGVARDGASGEEARFWFPSDPGLLEIARKVAGELDLAACAAENKCLSEKPKIVVGGNGVSGQAFVDNAAFREYVHATFAAKVLDMESAAVAHVAYANGVPFVAVRSLSDLAGGGEGANEMATFMALASTNSANVVKALLEKMP</sequence>
<dbReference type="Gene3D" id="3.40.50.1580">
    <property type="entry name" value="Nucleoside phosphorylase domain"/>
    <property type="match status" value="1"/>
</dbReference>
<protein>
    <submittedName>
        <fullName evidence="3">Phosphorylase</fullName>
    </submittedName>
</protein>
<dbReference type="AlphaFoldDB" id="A0A2P7STQ2"/>
<dbReference type="CDD" id="cd09008">
    <property type="entry name" value="MTAN"/>
    <property type="match status" value="1"/>
</dbReference>
<dbReference type="OrthoDB" id="6677713at2"/>
<evidence type="ECO:0000256" key="1">
    <source>
        <dbReference type="SAM" id="SignalP"/>
    </source>
</evidence>
<proteinExistence type="predicted"/>
<dbReference type="GO" id="GO:0009116">
    <property type="term" value="P:nucleoside metabolic process"/>
    <property type="evidence" value="ECO:0007669"/>
    <property type="project" value="InterPro"/>
</dbReference>
<feature type="chain" id="PRO_5015121396" evidence="1">
    <location>
        <begin position="25"/>
        <end position="306"/>
    </location>
</feature>
<feature type="domain" description="Nucleoside phosphorylase" evidence="2">
    <location>
        <begin position="33"/>
        <end position="303"/>
    </location>
</feature>
<evidence type="ECO:0000313" key="3">
    <source>
        <dbReference type="EMBL" id="PSJ65821.1"/>
    </source>
</evidence>
<dbReference type="SUPFAM" id="SSF53167">
    <property type="entry name" value="Purine and uridine phosphorylases"/>
    <property type="match status" value="1"/>
</dbReference>